<dbReference type="AlphaFoldDB" id="A0A2Z6R254"/>
<gene>
    <name evidence="1" type="ORF">RclHR1_27530001</name>
</gene>
<reference evidence="1 2" key="1">
    <citation type="submission" date="2017-11" db="EMBL/GenBank/DDBJ databases">
        <title>The genome of Rhizophagus clarus HR1 reveals common genetic basis of auxotrophy among arbuscular mycorrhizal fungi.</title>
        <authorList>
            <person name="Kobayashi Y."/>
        </authorList>
    </citation>
    <scope>NUCLEOTIDE SEQUENCE [LARGE SCALE GENOMIC DNA]</scope>
    <source>
        <strain evidence="1 2">HR1</strain>
    </source>
</reference>
<evidence type="ECO:0000313" key="2">
    <source>
        <dbReference type="Proteomes" id="UP000247702"/>
    </source>
</evidence>
<organism evidence="1 2">
    <name type="scientific">Rhizophagus clarus</name>
    <dbReference type="NCBI Taxonomy" id="94130"/>
    <lineage>
        <taxon>Eukaryota</taxon>
        <taxon>Fungi</taxon>
        <taxon>Fungi incertae sedis</taxon>
        <taxon>Mucoromycota</taxon>
        <taxon>Glomeromycotina</taxon>
        <taxon>Glomeromycetes</taxon>
        <taxon>Glomerales</taxon>
        <taxon>Glomeraceae</taxon>
        <taxon>Rhizophagus</taxon>
    </lineage>
</organism>
<name>A0A2Z6R254_9GLOM</name>
<proteinExistence type="predicted"/>
<dbReference type="Proteomes" id="UP000247702">
    <property type="component" value="Unassembled WGS sequence"/>
</dbReference>
<accession>A0A2Z6R254</accession>
<protein>
    <submittedName>
        <fullName evidence="1">Uncharacterized protein</fullName>
    </submittedName>
</protein>
<evidence type="ECO:0000313" key="1">
    <source>
        <dbReference type="EMBL" id="GBB96433.1"/>
    </source>
</evidence>
<comment type="caution">
    <text evidence="1">The sequence shown here is derived from an EMBL/GenBank/DDBJ whole genome shotgun (WGS) entry which is preliminary data.</text>
</comment>
<keyword evidence="2" id="KW-1185">Reference proteome</keyword>
<sequence length="76" mass="8901">MLCVRFIDFSNKSYSSLCQHHKADDICKGHHTEIMMNWKMELIVMGVSVARNKERSEMNLRDAFRVARELVNKSTL</sequence>
<dbReference type="EMBL" id="BEXD01001950">
    <property type="protein sequence ID" value="GBB96433.1"/>
    <property type="molecule type" value="Genomic_DNA"/>
</dbReference>